<dbReference type="InterPro" id="IPR051888">
    <property type="entry name" value="UPF0148_domain"/>
</dbReference>
<dbReference type="STRING" id="74557.A0A1V9Z6S4"/>
<dbReference type="PANTHER" id="PTHR16537">
    <property type="entry name" value="SJOEGREN SYNDROME/SCLERODERMA AUTOANTIGEN 1"/>
    <property type="match status" value="1"/>
</dbReference>
<gene>
    <name evidence="3" type="ORF">THRCLA_08380</name>
</gene>
<keyword evidence="2" id="KW-0472">Membrane</keyword>
<accession>A0A1V9Z6S4</accession>
<feature type="transmembrane region" description="Helical" evidence="2">
    <location>
        <begin position="81"/>
        <end position="100"/>
    </location>
</feature>
<comment type="caution">
    <text evidence="3">The sequence shown here is derived from an EMBL/GenBank/DDBJ whole genome shotgun (WGS) entry which is preliminary data.</text>
</comment>
<evidence type="ECO:0008006" key="5">
    <source>
        <dbReference type="Google" id="ProtNLM"/>
    </source>
</evidence>
<evidence type="ECO:0000313" key="3">
    <source>
        <dbReference type="EMBL" id="OQR93698.1"/>
    </source>
</evidence>
<proteinExistence type="predicted"/>
<feature type="transmembrane region" description="Helical" evidence="2">
    <location>
        <begin position="44"/>
        <end position="60"/>
    </location>
</feature>
<organism evidence="3 4">
    <name type="scientific">Thraustotheca clavata</name>
    <dbReference type="NCBI Taxonomy" id="74557"/>
    <lineage>
        <taxon>Eukaryota</taxon>
        <taxon>Sar</taxon>
        <taxon>Stramenopiles</taxon>
        <taxon>Oomycota</taxon>
        <taxon>Saprolegniomycetes</taxon>
        <taxon>Saprolegniales</taxon>
        <taxon>Achlyaceae</taxon>
        <taxon>Thraustotheca</taxon>
    </lineage>
</organism>
<evidence type="ECO:0000313" key="4">
    <source>
        <dbReference type="Proteomes" id="UP000243217"/>
    </source>
</evidence>
<keyword evidence="4" id="KW-1185">Reference proteome</keyword>
<dbReference type="Pfam" id="PF06677">
    <property type="entry name" value="Auto_anti-p27"/>
    <property type="match status" value="2"/>
</dbReference>
<feature type="region of interest" description="Disordered" evidence="1">
    <location>
        <begin position="281"/>
        <end position="306"/>
    </location>
</feature>
<dbReference type="PANTHER" id="PTHR16537:SF1">
    <property type="entry name" value="PROTEIN ZNRD2"/>
    <property type="match status" value="1"/>
</dbReference>
<keyword evidence="2" id="KW-1133">Transmembrane helix</keyword>
<evidence type="ECO:0000256" key="2">
    <source>
        <dbReference type="SAM" id="Phobius"/>
    </source>
</evidence>
<evidence type="ECO:0000256" key="1">
    <source>
        <dbReference type="SAM" id="MobiDB-lite"/>
    </source>
</evidence>
<keyword evidence="2" id="KW-0812">Transmembrane</keyword>
<dbReference type="Proteomes" id="UP000243217">
    <property type="component" value="Unassembled WGS sequence"/>
</dbReference>
<reference evidence="3 4" key="1">
    <citation type="journal article" date="2014" name="Genome Biol. Evol.">
        <title>The secreted proteins of Achlya hypogyna and Thraustotheca clavata identify the ancestral oomycete secretome and reveal gene acquisitions by horizontal gene transfer.</title>
        <authorList>
            <person name="Misner I."/>
            <person name="Blouin N."/>
            <person name="Leonard G."/>
            <person name="Richards T.A."/>
            <person name="Lane C.E."/>
        </authorList>
    </citation>
    <scope>NUCLEOTIDE SEQUENCE [LARGE SCALE GENOMIC DNA]</scope>
    <source>
        <strain evidence="3 4">ATCC 34112</strain>
    </source>
</reference>
<dbReference type="OrthoDB" id="68630at2759"/>
<dbReference type="InterPro" id="IPR009563">
    <property type="entry name" value="SSSCA1"/>
</dbReference>
<feature type="transmembrane region" description="Helical" evidence="2">
    <location>
        <begin position="21"/>
        <end position="38"/>
    </location>
</feature>
<dbReference type="EMBL" id="JNBS01002238">
    <property type="protein sequence ID" value="OQR93698.1"/>
    <property type="molecule type" value="Genomic_DNA"/>
</dbReference>
<sequence>MFTVRSLTKRVFVQPTLRFSLGAAFGLSATIAVCFFPFPQGKLLSAAFVPVMIAFAYLLEKYTSTSVCMPTTCLRILQGRASFLASATVYFGMYAGASYITKQLYETIENAPRKDQDQMQLFCEKLFFEMEDTIESRLKQTAIVTAFFYALDHRLIRAVLHVFSFVWLILLPEMNPAIAMAWLGQSKRLQGEQLARFWVNSVFLVIVCFVAMQMAKLDDSDAVSTRMSEKMMQGWALLAETCPVLDCNTPLMSTKKEIGKVFCVKCERWFSTELAAPPVAQESTPVAKEAIHDGPTPRSSNDEQEAEYLAKKKRRDAASSKMGEKMLQGWTLLGVHCPVEDCLMPLMRNRDGQMYCVNCEQYVLTEEEMAVKEAAEILPKVVKPTSPEFPRPSSPKQRALVSGFDLDAMNRSAIDVLYEKMDTALGQLEATSKPKEAAAIAKLIRELAKAIKAIKNINNDD</sequence>
<feature type="transmembrane region" description="Helical" evidence="2">
    <location>
        <begin position="158"/>
        <end position="183"/>
    </location>
</feature>
<protein>
    <recommendedName>
        <fullName evidence="5">Transmembrane protein</fullName>
    </recommendedName>
</protein>
<feature type="transmembrane region" description="Helical" evidence="2">
    <location>
        <begin position="195"/>
        <end position="215"/>
    </location>
</feature>
<dbReference type="AlphaFoldDB" id="A0A1V9Z6S4"/>
<name>A0A1V9Z6S4_9STRA</name>